<dbReference type="Proteomes" id="UP001631969">
    <property type="component" value="Unassembled WGS sequence"/>
</dbReference>
<comment type="caution">
    <text evidence="1">The sequence shown here is derived from an EMBL/GenBank/DDBJ whole genome shotgun (WGS) entry which is preliminary data.</text>
</comment>
<protein>
    <submittedName>
        <fullName evidence="1">Uncharacterized protein</fullName>
    </submittedName>
</protein>
<organism evidence="1 2">
    <name type="scientific">Paenibacillus mesotrionivorans</name>
    <dbReference type="NCBI Taxonomy" id="3160968"/>
    <lineage>
        <taxon>Bacteria</taxon>
        <taxon>Bacillati</taxon>
        <taxon>Bacillota</taxon>
        <taxon>Bacilli</taxon>
        <taxon>Bacillales</taxon>
        <taxon>Paenibacillaceae</taxon>
        <taxon>Paenibacillus</taxon>
    </lineage>
</organism>
<proteinExistence type="predicted"/>
<sequence>MMELDTLYARKTLTSAVALSLVLSGCLLVGSGSASASAAGSFSLSAKGQQVQRYASLKDLQNRWRKQAVELHKAGPHFYEETAQILGIEKAALTDQLKSGKSIVDIAKEQGLSETALLEKIMAGRSAKLEEAVQSGKLTRERADTIKTKMQSHLAQQLKHKGLFEEEPGHPHHKRGDMIPHLGPEKLSGMLGMSKDELVAQLKTGKSLAEIAAEKGISKDELIAKIKDELTPALEKAIERKAPLEKEHKEKGKDKSK</sequence>
<dbReference type="EMBL" id="JBJURJ010000028">
    <property type="protein sequence ID" value="MFM9332275.1"/>
    <property type="molecule type" value="Genomic_DNA"/>
</dbReference>
<evidence type="ECO:0000313" key="1">
    <source>
        <dbReference type="EMBL" id="MFM9332275.1"/>
    </source>
</evidence>
<keyword evidence="2" id="KW-1185">Reference proteome</keyword>
<reference evidence="1" key="1">
    <citation type="submission" date="2024-12" db="EMBL/GenBank/DDBJ databases">
        <authorList>
            <person name="Wu N."/>
        </authorList>
    </citation>
    <scope>NUCLEOTIDE SEQUENCE</scope>
    <source>
        <strain evidence="1">P15</strain>
    </source>
</reference>
<name>A0ACC7P7J3_9BACL</name>
<evidence type="ECO:0000313" key="2">
    <source>
        <dbReference type="Proteomes" id="UP001631969"/>
    </source>
</evidence>
<accession>A0ACC7P7J3</accession>
<gene>
    <name evidence="1" type="ORF">ACI1P1_28670</name>
</gene>